<dbReference type="Pfam" id="PF24367">
    <property type="entry name" value="DUF7523"/>
    <property type="match status" value="1"/>
</dbReference>
<dbReference type="OrthoDB" id="213717at2157"/>
<sequence length="175" mass="17920">MSLAADTRAAVRAHPFLHDALRAGVLNHAAAAEWLLSHAVGLEGDADAIATAIRRFGTNLDDLDRSAVRASVSMRSGVAIVDRDRLADEDARPVATVGDVAVVPEGELTAVLATGSVGPGVLGHVLGRLRIAGIGVHACAAGGETCLLVVDRLAGADAVRVLEDALTAVPDREID</sequence>
<keyword evidence="2" id="KW-1185">Reference proteome</keyword>
<name>A0A1H3GWG9_9EURY</name>
<accession>A0A1H3GWG9</accession>
<protein>
    <recommendedName>
        <fullName evidence="3">Aspartate kinase</fullName>
    </recommendedName>
</protein>
<dbReference type="Proteomes" id="UP000199079">
    <property type="component" value="Unassembled WGS sequence"/>
</dbReference>
<evidence type="ECO:0000313" key="2">
    <source>
        <dbReference type="Proteomes" id="UP000199079"/>
    </source>
</evidence>
<organism evidence="1 2">
    <name type="scientific">Halopenitus persicus</name>
    <dbReference type="NCBI Taxonomy" id="1048396"/>
    <lineage>
        <taxon>Archaea</taxon>
        <taxon>Methanobacteriati</taxon>
        <taxon>Methanobacteriota</taxon>
        <taxon>Stenosarchaea group</taxon>
        <taxon>Halobacteria</taxon>
        <taxon>Halobacteriales</taxon>
        <taxon>Haloferacaceae</taxon>
        <taxon>Halopenitus</taxon>
    </lineage>
</organism>
<dbReference type="InterPro" id="IPR055945">
    <property type="entry name" value="DUF7523"/>
</dbReference>
<gene>
    <name evidence="1" type="ORF">SAMN05216564_10324</name>
</gene>
<dbReference type="RefSeq" id="WP_021075132.1">
    <property type="nucleotide sequence ID" value="NZ_FNPC01000003.1"/>
</dbReference>
<reference evidence="2" key="1">
    <citation type="submission" date="2016-10" db="EMBL/GenBank/DDBJ databases">
        <authorList>
            <person name="Varghese N."/>
            <person name="Submissions S."/>
        </authorList>
    </citation>
    <scope>NUCLEOTIDE SEQUENCE [LARGE SCALE GENOMIC DNA]</scope>
    <source>
        <strain evidence="2">DC30,IBRC 10041,KCTC 4046</strain>
    </source>
</reference>
<evidence type="ECO:0000313" key="1">
    <source>
        <dbReference type="EMBL" id="SDY07642.1"/>
    </source>
</evidence>
<dbReference type="AlphaFoldDB" id="A0A1H3GWG9"/>
<proteinExistence type="predicted"/>
<evidence type="ECO:0008006" key="3">
    <source>
        <dbReference type="Google" id="ProtNLM"/>
    </source>
</evidence>
<dbReference type="EMBL" id="FNPC01000003">
    <property type="protein sequence ID" value="SDY07642.1"/>
    <property type="molecule type" value="Genomic_DNA"/>
</dbReference>
<dbReference type="GeneID" id="43839470"/>